<dbReference type="EMBL" id="JAGIYY010000002">
    <property type="protein sequence ID" value="MBP0438751.1"/>
    <property type="molecule type" value="Genomic_DNA"/>
</dbReference>
<keyword evidence="5 10" id="KW-0547">Nucleotide-binding</keyword>
<proteinExistence type="inferred from homology"/>
<name>A0A8J7R1Y1_9HYPH</name>
<dbReference type="UniPathway" id="UPA00056">
    <property type="reaction ID" value="UER00094"/>
</dbReference>
<keyword evidence="7 10" id="KW-0067">ATP-binding</keyword>
<dbReference type="Proteomes" id="UP000666240">
    <property type="component" value="Unassembled WGS sequence"/>
</dbReference>
<dbReference type="InterPro" id="IPR014721">
    <property type="entry name" value="Ribsml_uS5_D2-typ_fold_subgr"/>
</dbReference>
<dbReference type="GO" id="GO:0050515">
    <property type="term" value="F:4-(cytidine 5'-diphospho)-2-C-methyl-D-erythritol kinase activity"/>
    <property type="evidence" value="ECO:0007669"/>
    <property type="project" value="UniProtKB-UniRule"/>
</dbReference>
<dbReference type="InterPro" id="IPR036554">
    <property type="entry name" value="GHMP_kinase_C_sf"/>
</dbReference>
<feature type="active site" evidence="10">
    <location>
        <position position="142"/>
    </location>
</feature>
<dbReference type="EC" id="2.7.1.148" evidence="2 10"/>
<dbReference type="InterPro" id="IPR004424">
    <property type="entry name" value="IspE"/>
</dbReference>
<sequence length="285" mass="29896">MTVDALVRAFAPAKVNIALHVIGRRPDGYHLLDSLVAFADFGDHLEISPAKDDRFSVSGPFASGVPTDGGNLVLKARDLLRDALGGSSCPVHIHLEKRLPVASGIGGGSSDAAAALRALTAMWHLSYTPQQLAELALALGADVPMCLVAKAAHVSGIGEDVRPVRDLPTIPAVLVNPGVAVSTPAVFARLQQRTNPPLPPFPETDDWPAWLHQTRNDLQAPAIEAAPMIGSVLEALRDSGADFQRMSGSGATCFGLFSTAAAANKAAALLVEENRGWFVQPVLLS</sequence>
<evidence type="ECO:0000259" key="11">
    <source>
        <dbReference type="Pfam" id="PF00288"/>
    </source>
</evidence>
<comment type="similarity">
    <text evidence="1 10">Belongs to the GHMP kinase family. IspE subfamily.</text>
</comment>
<evidence type="ECO:0000313" key="13">
    <source>
        <dbReference type="EMBL" id="MBP0438751.1"/>
    </source>
</evidence>
<evidence type="ECO:0000256" key="8">
    <source>
        <dbReference type="ARBA" id="ARBA00023229"/>
    </source>
</evidence>
<keyword evidence="14" id="KW-1185">Reference proteome</keyword>
<protein>
    <recommendedName>
        <fullName evidence="3 10">4-diphosphocytidyl-2-C-methyl-D-erythritol kinase</fullName>
        <shortName evidence="10">CMK</shortName>
        <ecNumber evidence="2 10">2.7.1.148</ecNumber>
    </recommendedName>
    <alternativeName>
        <fullName evidence="9 10">4-(cytidine-5'-diphospho)-2-C-methyl-D-erythritol kinase</fullName>
    </alternativeName>
</protein>
<dbReference type="Pfam" id="PF08544">
    <property type="entry name" value="GHMP_kinases_C"/>
    <property type="match status" value="1"/>
</dbReference>
<dbReference type="PANTHER" id="PTHR43527">
    <property type="entry name" value="4-DIPHOSPHOCYTIDYL-2-C-METHYL-D-ERYTHRITOL KINASE, CHLOROPLASTIC"/>
    <property type="match status" value="1"/>
</dbReference>
<dbReference type="NCBIfam" id="TIGR00154">
    <property type="entry name" value="ispE"/>
    <property type="match status" value="1"/>
</dbReference>
<dbReference type="SUPFAM" id="SSF55060">
    <property type="entry name" value="GHMP Kinase, C-terminal domain"/>
    <property type="match status" value="1"/>
</dbReference>
<gene>
    <name evidence="10" type="primary">ispE</name>
    <name evidence="13" type="ORF">J5Y06_08835</name>
</gene>
<dbReference type="SUPFAM" id="SSF54211">
    <property type="entry name" value="Ribosomal protein S5 domain 2-like"/>
    <property type="match status" value="1"/>
</dbReference>
<dbReference type="PANTHER" id="PTHR43527:SF2">
    <property type="entry name" value="4-DIPHOSPHOCYTIDYL-2-C-METHYL-D-ERYTHRITOL KINASE, CHLOROPLASTIC"/>
    <property type="match status" value="1"/>
</dbReference>
<evidence type="ECO:0000313" key="14">
    <source>
        <dbReference type="Proteomes" id="UP000666240"/>
    </source>
</evidence>
<comment type="function">
    <text evidence="10">Catalyzes the phosphorylation of the position 2 hydroxy group of 4-diphosphocytidyl-2C-methyl-D-erythritol.</text>
</comment>
<keyword evidence="6 10" id="KW-0418">Kinase</keyword>
<feature type="domain" description="GHMP kinase C-terminal" evidence="12">
    <location>
        <begin position="215"/>
        <end position="267"/>
    </location>
</feature>
<evidence type="ECO:0000256" key="3">
    <source>
        <dbReference type="ARBA" id="ARBA00017473"/>
    </source>
</evidence>
<evidence type="ECO:0000256" key="1">
    <source>
        <dbReference type="ARBA" id="ARBA00009684"/>
    </source>
</evidence>
<comment type="caution">
    <text evidence="13">The sequence shown here is derived from an EMBL/GenBank/DDBJ whole genome shotgun (WGS) entry which is preliminary data.</text>
</comment>
<dbReference type="NCBIfam" id="NF011202">
    <property type="entry name" value="PRK14608.1"/>
    <property type="match status" value="1"/>
</dbReference>
<organism evidence="13 14">
    <name type="scientific">Tianweitania sediminis</name>
    <dbReference type="NCBI Taxonomy" id="1502156"/>
    <lineage>
        <taxon>Bacteria</taxon>
        <taxon>Pseudomonadati</taxon>
        <taxon>Pseudomonadota</taxon>
        <taxon>Alphaproteobacteria</taxon>
        <taxon>Hyphomicrobiales</taxon>
        <taxon>Phyllobacteriaceae</taxon>
        <taxon>Tianweitania</taxon>
    </lineage>
</organism>
<feature type="binding site" evidence="10">
    <location>
        <begin position="100"/>
        <end position="110"/>
    </location>
    <ligand>
        <name>ATP</name>
        <dbReference type="ChEBI" id="CHEBI:30616"/>
    </ligand>
</feature>
<dbReference type="InterPro" id="IPR013750">
    <property type="entry name" value="GHMP_kinase_C_dom"/>
</dbReference>
<evidence type="ECO:0000256" key="4">
    <source>
        <dbReference type="ARBA" id="ARBA00022679"/>
    </source>
</evidence>
<feature type="domain" description="GHMP kinase N-terminal" evidence="11">
    <location>
        <begin position="71"/>
        <end position="148"/>
    </location>
</feature>
<dbReference type="GO" id="GO:0005524">
    <property type="term" value="F:ATP binding"/>
    <property type="evidence" value="ECO:0007669"/>
    <property type="project" value="UniProtKB-UniRule"/>
</dbReference>
<evidence type="ECO:0000256" key="10">
    <source>
        <dbReference type="HAMAP-Rule" id="MF_00061"/>
    </source>
</evidence>
<dbReference type="GO" id="GO:0016114">
    <property type="term" value="P:terpenoid biosynthetic process"/>
    <property type="evidence" value="ECO:0007669"/>
    <property type="project" value="UniProtKB-UniRule"/>
</dbReference>
<comment type="catalytic activity">
    <reaction evidence="10">
        <text>4-CDP-2-C-methyl-D-erythritol + ATP = 4-CDP-2-C-methyl-D-erythritol 2-phosphate + ADP + H(+)</text>
        <dbReference type="Rhea" id="RHEA:18437"/>
        <dbReference type="ChEBI" id="CHEBI:15378"/>
        <dbReference type="ChEBI" id="CHEBI:30616"/>
        <dbReference type="ChEBI" id="CHEBI:57823"/>
        <dbReference type="ChEBI" id="CHEBI:57919"/>
        <dbReference type="ChEBI" id="CHEBI:456216"/>
        <dbReference type="EC" id="2.7.1.148"/>
    </reaction>
</comment>
<dbReference type="PIRSF" id="PIRSF010376">
    <property type="entry name" value="IspE"/>
    <property type="match status" value="1"/>
</dbReference>
<accession>A0A8J7R1Y1</accession>
<comment type="pathway">
    <text evidence="10">Isoprenoid biosynthesis; isopentenyl diphosphate biosynthesis via DXP pathway; isopentenyl diphosphate from 1-deoxy-D-xylulose 5-phosphate: step 3/6.</text>
</comment>
<dbReference type="InterPro" id="IPR020568">
    <property type="entry name" value="Ribosomal_Su5_D2-typ_SF"/>
</dbReference>
<keyword evidence="4 10" id="KW-0808">Transferase</keyword>
<dbReference type="RefSeq" id="WP_209334770.1">
    <property type="nucleotide sequence ID" value="NZ_JAGIYY010000002.1"/>
</dbReference>
<evidence type="ECO:0000256" key="5">
    <source>
        <dbReference type="ARBA" id="ARBA00022741"/>
    </source>
</evidence>
<dbReference type="Gene3D" id="3.30.230.10">
    <property type="match status" value="1"/>
</dbReference>
<dbReference type="GO" id="GO:0019288">
    <property type="term" value="P:isopentenyl diphosphate biosynthetic process, methylerythritol 4-phosphate pathway"/>
    <property type="evidence" value="ECO:0007669"/>
    <property type="project" value="UniProtKB-UniRule"/>
</dbReference>
<evidence type="ECO:0000259" key="12">
    <source>
        <dbReference type="Pfam" id="PF08544"/>
    </source>
</evidence>
<dbReference type="AlphaFoldDB" id="A0A8J7R1Y1"/>
<evidence type="ECO:0000256" key="9">
    <source>
        <dbReference type="ARBA" id="ARBA00032554"/>
    </source>
</evidence>
<dbReference type="InterPro" id="IPR006204">
    <property type="entry name" value="GHMP_kinase_N_dom"/>
</dbReference>
<evidence type="ECO:0000256" key="2">
    <source>
        <dbReference type="ARBA" id="ARBA00012052"/>
    </source>
</evidence>
<dbReference type="HAMAP" id="MF_00061">
    <property type="entry name" value="IspE"/>
    <property type="match status" value="1"/>
</dbReference>
<evidence type="ECO:0000256" key="7">
    <source>
        <dbReference type="ARBA" id="ARBA00022840"/>
    </source>
</evidence>
<reference evidence="13" key="1">
    <citation type="submission" date="2021-03" db="EMBL/GenBank/DDBJ databases">
        <title>Genome sequencing and assembly of Tianweitania sediminis.</title>
        <authorList>
            <person name="Chhetri G."/>
        </authorList>
    </citation>
    <scope>NUCLEOTIDE SEQUENCE</scope>
    <source>
        <strain evidence="13">Z8</strain>
    </source>
</reference>
<dbReference type="Gene3D" id="3.30.70.890">
    <property type="entry name" value="GHMP kinase, C-terminal domain"/>
    <property type="match status" value="1"/>
</dbReference>
<evidence type="ECO:0000256" key="6">
    <source>
        <dbReference type="ARBA" id="ARBA00022777"/>
    </source>
</evidence>
<feature type="active site" evidence="10">
    <location>
        <position position="14"/>
    </location>
</feature>
<dbReference type="Pfam" id="PF00288">
    <property type="entry name" value="GHMP_kinases_N"/>
    <property type="match status" value="1"/>
</dbReference>
<keyword evidence="8 10" id="KW-0414">Isoprene biosynthesis</keyword>